<proteinExistence type="predicted"/>
<protein>
    <recommendedName>
        <fullName evidence="3">DUF4336 domain-containing protein</fullName>
    </recommendedName>
</protein>
<evidence type="ECO:0000313" key="1">
    <source>
        <dbReference type="EMBL" id="AKJ70173.1"/>
    </source>
</evidence>
<dbReference type="KEGG" id="ptx:ABW99_20120"/>
<dbReference type="AlphaFoldDB" id="A0A0G3ESX0"/>
<dbReference type="STRING" id="445709.ABW99_20120"/>
<dbReference type="PATRIC" id="fig|445709.3.peg.4219"/>
<dbReference type="Pfam" id="PF14234">
    <property type="entry name" value="DUF4336"/>
    <property type="match status" value="1"/>
</dbReference>
<evidence type="ECO:0008006" key="3">
    <source>
        <dbReference type="Google" id="ProtNLM"/>
    </source>
</evidence>
<dbReference type="SUPFAM" id="SSF56281">
    <property type="entry name" value="Metallo-hydrolase/oxidoreductase"/>
    <property type="match status" value="1"/>
</dbReference>
<dbReference type="InterPro" id="IPR025638">
    <property type="entry name" value="DUF4336"/>
</dbReference>
<dbReference type="InterPro" id="IPR036866">
    <property type="entry name" value="RibonucZ/Hydroxyglut_hydro"/>
</dbReference>
<gene>
    <name evidence="1" type="ORF">ABW99_20120</name>
</gene>
<dbReference type="OrthoDB" id="450111at2"/>
<dbReference type="PANTHER" id="PTHR33835:SF1">
    <property type="entry name" value="METALLO-BETA-LACTAMASE DOMAIN-CONTAINING PROTEIN"/>
    <property type="match status" value="1"/>
</dbReference>
<dbReference type="RefSeq" id="WP_047216106.1">
    <property type="nucleotide sequence ID" value="NZ_CP011568.3"/>
</dbReference>
<dbReference type="Proteomes" id="UP000036700">
    <property type="component" value="Chromosome"/>
</dbReference>
<accession>A0A0G3ESX0</accession>
<sequence length="249" mass="28041">MSSDALVTYSPLNTLKPIAEHLWIVDGPAIRFGIAGLKVPFPTRMTVIRLAGGDLFIHSPTALTPELQAAVGQLGSPRWIVGPNRIHYWWIPDWHAAFPAASVYLAPRAREQAGAHIAFECLPLERVDGYPWDTELATLPVVGGYMTEVEFFHRASRTLVLTDLIENFEPAKVGSGLMRWLMRVGGVLDPDGRMPRDMRMTFAKHKRQLRAAVEQMIAWDPERIILAHGRWYEGHGAAELRRAFDWVLD</sequence>
<reference evidence="2" key="1">
    <citation type="submission" date="2015-06" db="EMBL/GenBank/DDBJ databases">
        <authorList>
            <person name="Lim Y.L."/>
            <person name="Ee R."/>
            <person name="Yong D."/>
            <person name="How K.Y."/>
            <person name="Yin W.F."/>
            <person name="Chan K.G."/>
        </authorList>
    </citation>
    <scope>NUCLEOTIDE SEQUENCE [LARGE SCALE GENOMIC DNA]</scope>
    <source>
        <strain evidence="2">DSM 25325</strain>
    </source>
</reference>
<dbReference type="EMBL" id="CP011568">
    <property type="protein sequence ID" value="AKJ70173.1"/>
    <property type="molecule type" value="Genomic_DNA"/>
</dbReference>
<name>A0A0G3ESX0_9BURK</name>
<dbReference type="PANTHER" id="PTHR33835">
    <property type="entry name" value="YALI0C07656P"/>
    <property type="match status" value="1"/>
</dbReference>
<evidence type="ECO:0000313" key="2">
    <source>
        <dbReference type="Proteomes" id="UP000036700"/>
    </source>
</evidence>
<keyword evidence="2" id="KW-1185">Reference proteome</keyword>
<organism evidence="1 2">
    <name type="scientific">Pandoraea thiooxydans</name>
    <dbReference type="NCBI Taxonomy" id="445709"/>
    <lineage>
        <taxon>Bacteria</taxon>
        <taxon>Pseudomonadati</taxon>
        <taxon>Pseudomonadota</taxon>
        <taxon>Betaproteobacteria</taxon>
        <taxon>Burkholderiales</taxon>
        <taxon>Burkholderiaceae</taxon>
        <taxon>Pandoraea</taxon>
    </lineage>
</organism>